<dbReference type="InterPro" id="IPR023214">
    <property type="entry name" value="HAD_sf"/>
</dbReference>
<evidence type="ECO:0008006" key="3">
    <source>
        <dbReference type="Google" id="ProtNLM"/>
    </source>
</evidence>
<gene>
    <name evidence="1" type="ORF">F4694_003455</name>
</gene>
<name>A0A852TF55_9BACI</name>
<dbReference type="GO" id="GO:0000287">
    <property type="term" value="F:magnesium ion binding"/>
    <property type="evidence" value="ECO:0007669"/>
    <property type="project" value="TreeGrafter"/>
</dbReference>
<dbReference type="Pfam" id="PF08282">
    <property type="entry name" value="Hydrolase_3"/>
    <property type="match status" value="1"/>
</dbReference>
<reference evidence="2" key="2">
    <citation type="submission" date="2020-08" db="EMBL/GenBank/DDBJ databases">
        <title>The Agave Microbiome: Exploring the role of microbial communities in plant adaptations to desert environments.</title>
        <authorList>
            <person name="Partida-Martinez L.P."/>
        </authorList>
    </citation>
    <scope>NUCLEOTIDE SEQUENCE [LARGE SCALE GENOMIC DNA]</scope>
    <source>
        <strain evidence="2">AT2.8</strain>
    </source>
</reference>
<dbReference type="PROSITE" id="PS01228">
    <property type="entry name" value="COF_1"/>
    <property type="match status" value="1"/>
</dbReference>
<dbReference type="InterPro" id="IPR006379">
    <property type="entry name" value="HAD-SF_hydro_IIB"/>
</dbReference>
<dbReference type="CDD" id="cd07516">
    <property type="entry name" value="HAD_Pase"/>
    <property type="match status" value="1"/>
</dbReference>
<dbReference type="PANTHER" id="PTHR10000:SF55">
    <property type="entry name" value="5-AMINO-6-(5-PHOSPHO-D-RIBITYLAMINO)URACIL PHOSPHATASE YCSE"/>
    <property type="match status" value="1"/>
</dbReference>
<dbReference type="SFLD" id="SFLDG01140">
    <property type="entry name" value="C2.B:_Phosphomannomutase_and_P"/>
    <property type="match status" value="1"/>
</dbReference>
<dbReference type="EMBL" id="JACCBX010000007">
    <property type="protein sequence ID" value="NYE06675.1"/>
    <property type="molecule type" value="Genomic_DNA"/>
</dbReference>
<dbReference type="Proteomes" id="UP000548423">
    <property type="component" value="Unassembled WGS sequence"/>
</dbReference>
<dbReference type="InterPro" id="IPR036412">
    <property type="entry name" value="HAD-like_sf"/>
</dbReference>
<evidence type="ECO:0000313" key="1">
    <source>
        <dbReference type="EMBL" id="NYE06675.1"/>
    </source>
</evidence>
<dbReference type="GO" id="GO:0005829">
    <property type="term" value="C:cytosol"/>
    <property type="evidence" value="ECO:0007669"/>
    <property type="project" value="TreeGrafter"/>
</dbReference>
<dbReference type="Gene3D" id="3.30.1240.10">
    <property type="match status" value="2"/>
</dbReference>
<accession>A0A852TF55</accession>
<dbReference type="PROSITE" id="PS01229">
    <property type="entry name" value="COF_2"/>
    <property type="match status" value="1"/>
</dbReference>
<evidence type="ECO:0000313" key="2">
    <source>
        <dbReference type="Proteomes" id="UP000548423"/>
    </source>
</evidence>
<dbReference type="Gene3D" id="3.40.50.1000">
    <property type="entry name" value="HAD superfamily/HAD-like"/>
    <property type="match status" value="2"/>
</dbReference>
<comment type="caution">
    <text evidence="1">The sequence shown here is derived from an EMBL/GenBank/DDBJ whole genome shotgun (WGS) entry which is preliminary data.</text>
</comment>
<sequence length="249" mass="27917">MENFKSDVEIKLIALDMDGTLLNDEHEVSEENRKAIKEAQEKGVFVVLSTGRSLRNCQKHADSLALTSYLVTVNGSEIYDDQRGLVERNLVTSESIQWMLELTQKHKIRYWAISTNRNYFDEMPDDIHAEEWLKFGFNIKDVPTRDMIQKELEARGEFELSNSTPTNIEVNPVGINKAKGLSLVCERLGIDMKNVMAVGDSLNDLAMINAAGLGVAMGNAQETVKKAADWITANNNEDGVAVAIRKWVL</sequence>
<dbReference type="SUPFAM" id="SSF56784">
    <property type="entry name" value="HAD-like"/>
    <property type="match status" value="1"/>
</dbReference>
<reference evidence="2" key="1">
    <citation type="submission" date="2020-07" db="EMBL/GenBank/DDBJ databases">
        <authorList>
            <person name="Partida-Martinez L."/>
            <person name="Huntemann M."/>
            <person name="Clum A."/>
            <person name="Wang J."/>
            <person name="Palaniappan K."/>
            <person name="Ritter S."/>
            <person name="Chen I.-M."/>
            <person name="Stamatis D."/>
            <person name="Reddy T."/>
            <person name="O'Malley R."/>
            <person name="Daum C."/>
            <person name="Shapiro N."/>
            <person name="Ivanova N."/>
            <person name="Kyrpides N."/>
            <person name="Woyke T."/>
        </authorList>
    </citation>
    <scope>NUCLEOTIDE SEQUENCE [LARGE SCALE GENOMIC DNA]</scope>
    <source>
        <strain evidence="2">AT2.8</strain>
    </source>
</reference>
<dbReference type="AlphaFoldDB" id="A0A852TF55"/>
<protein>
    <recommendedName>
        <fullName evidence="3">HAD family phosphatase</fullName>
    </recommendedName>
</protein>
<dbReference type="GO" id="GO:0016791">
    <property type="term" value="F:phosphatase activity"/>
    <property type="evidence" value="ECO:0007669"/>
    <property type="project" value="TreeGrafter"/>
</dbReference>
<dbReference type="SFLD" id="SFLDS00003">
    <property type="entry name" value="Haloacid_Dehalogenase"/>
    <property type="match status" value="1"/>
</dbReference>
<dbReference type="SFLD" id="SFLDG01144">
    <property type="entry name" value="C2.B.4:_PGP_Like"/>
    <property type="match status" value="1"/>
</dbReference>
<dbReference type="NCBIfam" id="TIGR01484">
    <property type="entry name" value="HAD-SF-IIB"/>
    <property type="match status" value="1"/>
</dbReference>
<organism evidence="1 2">
    <name type="scientific">Neobacillus niacini</name>
    <dbReference type="NCBI Taxonomy" id="86668"/>
    <lineage>
        <taxon>Bacteria</taxon>
        <taxon>Bacillati</taxon>
        <taxon>Bacillota</taxon>
        <taxon>Bacilli</taxon>
        <taxon>Bacillales</taxon>
        <taxon>Bacillaceae</taxon>
        <taxon>Neobacillus</taxon>
    </lineage>
</organism>
<proteinExistence type="predicted"/>
<dbReference type="PANTHER" id="PTHR10000">
    <property type="entry name" value="PHOSPHOSERINE PHOSPHATASE"/>
    <property type="match status" value="1"/>
</dbReference>